<dbReference type="InterPro" id="IPR051164">
    <property type="entry name" value="NmrA-like_oxidored"/>
</dbReference>
<dbReference type="PANTHER" id="PTHR42748:SF7">
    <property type="entry name" value="NMRA LIKE REDOX SENSOR 1-RELATED"/>
    <property type="match status" value="1"/>
</dbReference>
<dbReference type="Gene3D" id="3.40.50.720">
    <property type="entry name" value="NAD(P)-binding Rossmann-like Domain"/>
    <property type="match status" value="1"/>
</dbReference>
<comment type="caution">
    <text evidence="4">The sequence shown here is derived from an EMBL/GenBank/DDBJ whole genome shotgun (WGS) entry which is preliminary data.</text>
</comment>
<dbReference type="PANTHER" id="PTHR42748">
    <property type="entry name" value="NITROGEN METABOLITE REPRESSION PROTEIN NMRA FAMILY MEMBER"/>
    <property type="match status" value="1"/>
</dbReference>
<organism evidence="4 5">
    <name type="scientific">Colletotrichum sidae</name>
    <dbReference type="NCBI Taxonomy" id="1347389"/>
    <lineage>
        <taxon>Eukaryota</taxon>
        <taxon>Fungi</taxon>
        <taxon>Dikarya</taxon>
        <taxon>Ascomycota</taxon>
        <taxon>Pezizomycotina</taxon>
        <taxon>Sordariomycetes</taxon>
        <taxon>Hypocreomycetidae</taxon>
        <taxon>Glomerellales</taxon>
        <taxon>Glomerellaceae</taxon>
        <taxon>Colletotrichum</taxon>
        <taxon>Colletotrichum orbiculare species complex</taxon>
    </lineage>
</organism>
<evidence type="ECO:0000256" key="2">
    <source>
        <dbReference type="ARBA" id="ARBA00022857"/>
    </source>
</evidence>
<reference evidence="4 5" key="1">
    <citation type="submission" date="2018-11" db="EMBL/GenBank/DDBJ databases">
        <title>Genome sequence and assembly of Colletotrichum sidae.</title>
        <authorList>
            <person name="Gan P."/>
            <person name="Shirasu K."/>
        </authorList>
    </citation>
    <scope>NUCLEOTIDE SEQUENCE [LARGE SCALE GENOMIC DNA]</scope>
    <source>
        <strain evidence="4 5">CBS 518.97</strain>
    </source>
</reference>
<evidence type="ECO:0000259" key="3">
    <source>
        <dbReference type="Pfam" id="PF05368"/>
    </source>
</evidence>
<keyword evidence="5" id="KW-1185">Reference proteome</keyword>
<dbReference type="Pfam" id="PF05368">
    <property type="entry name" value="NmrA"/>
    <property type="match status" value="1"/>
</dbReference>
<name>A0A4R8T2S5_9PEZI</name>
<dbReference type="AlphaFoldDB" id="A0A4R8T2S5"/>
<dbReference type="Gene3D" id="3.90.25.10">
    <property type="entry name" value="UDP-galactose 4-epimerase, domain 1"/>
    <property type="match status" value="1"/>
</dbReference>
<evidence type="ECO:0000256" key="1">
    <source>
        <dbReference type="ARBA" id="ARBA00006328"/>
    </source>
</evidence>
<protein>
    <submittedName>
        <fullName evidence="4">NmrA-like family domain-containing protein 1</fullName>
    </submittedName>
</protein>
<keyword evidence="2" id="KW-0521">NADP</keyword>
<evidence type="ECO:0000313" key="5">
    <source>
        <dbReference type="Proteomes" id="UP000295604"/>
    </source>
</evidence>
<proteinExistence type="inferred from homology"/>
<dbReference type="EMBL" id="QAPF01000373">
    <property type="protein sequence ID" value="TEA11071.1"/>
    <property type="molecule type" value="Genomic_DNA"/>
</dbReference>
<feature type="domain" description="NmrA-like" evidence="3">
    <location>
        <begin position="6"/>
        <end position="256"/>
    </location>
</feature>
<dbReference type="InterPro" id="IPR008030">
    <property type="entry name" value="NmrA-like"/>
</dbReference>
<dbReference type="SUPFAM" id="SSF51735">
    <property type="entry name" value="NAD(P)-binding Rossmann-fold domains"/>
    <property type="match status" value="1"/>
</dbReference>
<gene>
    <name evidence="4" type="primary">NMRAL1-0</name>
    <name evidence="4" type="ORF">C8034_v007562</name>
</gene>
<evidence type="ECO:0000313" key="4">
    <source>
        <dbReference type="EMBL" id="TEA11071.1"/>
    </source>
</evidence>
<dbReference type="InterPro" id="IPR036291">
    <property type="entry name" value="NAD(P)-bd_dom_sf"/>
</dbReference>
<dbReference type="CDD" id="cd05251">
    <property type="entry name" value="NmrA_like_SDR_a"/>
    <property type="match status" value="1"/>
</dbReference>
<accession>A0A4R8T2S5</accession>
<dbReference type="GO" id="GO:0005634">
    <property type="term" value="C:nucleus"/>
    <property type="evidence" value="ECO:0007669"/>
    <property type="project" value="TreeGrafter"/>
</dbReference>
<dbReference type="Proteomes" id="UP000295604">
    <property type="component" value="Unassembled WGS sequence"/>
</dbReference>
<comment type="similarity">
    <text evidence="1">Belongs to the NmrA-type oxidoreductase family.</text>
</comment>
<sequence length="312" mass="33996">MSSAPQKKAILVTGATGKQGGAVISALLDAGADRSYDIVAVTRNPASAPARKLEASGVKLVQGDLDDVPAVFSSARSLLGPDTKIWGVYSVQTAIGKGASAESEQRQGIALVDEALASNVSHIVYSSIDRGGDASYDVLSPTVRHFQSKHRIEHHLVDGCKGTTTRWTILRPVAFMDNMAPGLETKIMATSWRVTVREKPLQLVAVRDIGRAAARAFLHPDEFAGREVPLAGDELTLEQANAVFRAKVGTEIPETFQFFVRFLHWMIAEFGAMYAWFYTDGFRVDVAKSRRDNGGLLTFAEWIEQESQWGSK</sequence>